<comment type="similarity">
    <text evidence="6">Belongs to the AUP1 family.</text>
</comment>
<keyword evidence="14" id="KW-1185">Reference proteome</keyword>
<organism evidence="13 14">
    <name type="scientific">Pleurodeles waltl</name>
    <name type="common">Iberian ribbed newt</name>
    <dbReference type="NCBI Taxonomy" id="8319"/>
    <lineage>
        <taxon>Eukaryota</taxon>
        <taxon>Metazoa</taxon>
        <taxon>Chordata</taxon>
        <taxon>Craniata</taxon>
        <taxon>Vertebrata</taxon>
        <taxon>Euteleostomi</taxon>
        <taxon>Amphibia</taxon>
        <taxon>Batrachia</taxon>
        <taxon>Caudata</taxon>
        <taxon>Salamandroidea</taxon>
        <taxon>Salamandridae</taxon>
        <taxon>Pleurodelinae</taxon>
        <taxon>Pleurodeles</taxon>
    </lineage>
</organism>
<evidence type="ECO:0000256" key="11">
    <source>
        <dbReference type="SAM" id="Phobius"/>
    </source>
</evidence>
<protein>
    <recommendedName>
        <fullName evidence="7">Lipid droplet-regulating VLDL assembly factor AUP1</fullName>
    </recommendedName>
    <alternativeName>
        <fullName evidence="8">Ancient ubiquitous protein 1</fullName>
    </alternativeName>
</protein>
<keyword evidence="4" id="KW-0256">Endoplasmic reticulum</keyword>
<evidence type="ECO:0000256" key="5">
    <source>
        <dbReference type="ARBA" id="ARBA00023136"/>
    </source>
</evidence>
<evidence type="ECO:0000259" key="12">
    <source>
        <dbReference type="PROSITE" id="PS51140"/>
    </source>
</evidence>
<proteinExistence type="inferred from homology"/>
<feature type="compositionally biased region" description="Polar residues" evidence="10">
    <location>
        <begin position="358"/>
        <end position="379"/>
    </location>
</feature>
<keyword evidence="11" id="KW-1133">Transmembrane helix</keyword>
<evidence type="ECO:0000256" key="3">
    <source>
        <dbReference type="ARBA" id="ARBA00022677"/>
    </source>
</evidence>
<evidence type="ECO:0000256" key="6">
    <source>
        <dbReference type="ARBA" id="ARBA00035634"/>
    </source>
</evidence>
<comment type="subcellular location">
    <subcellularLocation>
        <location evidence="1">Endoplasmic reticulum membrane</location>
        <topology evidence="1">Peripheral membrane protein</topology>
    </subcellularLocation>
    <subcellularLocation>
        <location evidence="2">Lipid droplet</location>
    </subcellularLocation>
</comment>
<keyword evidence="3" id="KW-0551">Lipid droplet</keyword>
<dbReference type="AlphaFoldDB" id="A0AAV7WH50"/>
<evidence type="ECO:0000256" key="9">
    <source>
        <dbReference type="ARBA" id="ARBA00054784"/>
    </source>
</evidence>
<dbReference type="GO" id="GO:0005811">
    <property type="term" value="C:lipid droplet"/>
    <property type="evidence" value="ECO:0007669"/>
    <property type="project" value="UniProtKB-SubCell"/>
</dbReference>
<dbReference type="PANTHER" id="PTHR15486">
    <property type="entry name" value="ANCIENT UBIQUITOUS PROTEIN"/>
    <property type="match status" value="1"/>
</dbReference>
<evidence type="ECO:0000313" key="13">
    <source>
        <dbReference type="EMBL" id="KAJ1212127.1"/>
    </source>
</evidence>
<reference evidence="13" key="1">
    <citation type="journal article" date="2022" name="bioRxiv">
        <title>Sequencing and chromosome-scale assembly of the giantPleurodeles waltlgenome.</title>
        <authorList>
            <person name="Brown T."/>
            <person name="Elewa A."/>
            <person name="Iarovenko S."/>
            <person name="Subramanian E."/>
            <person name="Araus A.J."/>
            <person name="Petzold A."/>
            <person name="Susuki M."/>
            <person name="Suzuki K.-i.T."/>
            <person name="Hayashi T."/>
            <person name="Toyoda A."/>
            <person name="Oliveira C."/>
            <person name="Osipova E."/>
            <person name="Leigh N.D."/>
            <person name="Simon A."/>
            <person name="Yun M.H."/>
        </authorList>
    </citation>
    <scope>NUCLEOTIDE SEQUENCE</scope>
    <source>
        <strain evidence="13">20211129_DDA</strain>
        <tissue evidence="13">Liver</tissue>
    </source>
</reference>
<evidence type="ECO:0000256" key="1">
    <source>
        <dbReference type="ARBA" id="ARBA00004406"/>
    </source>
</evidence>
<keyword evidence="5 11" id="KW-0472">Membrane</keyword>
<comment type="function">
    <text evidence="9">Plays a role in the translocation of terminally misfolded proteins from the endoplasmic reticulum lumen to the cytoplasm and their degradation by the proteasome. Plays a role in lipid droplet formation. Induces lipid droplet clustering.</text>
</comment>
<evidence type="ECO:0000256" key="8">
    <source>
        <dbReference type="ARBA" id="ARBA00035713"/>
    </source>
</evidence>
<keyword evidence="11" id="KW-0812">Transmembrane</keyword>
<dbReference type="SMART" id="SM00546">
    <property type="entry name" value="CUE"/>
    <property type="match status" value="1"/>
</dbReference>
<dbReference type="Proteomes" id="UP001066276">
    <property type="component" value="Chromosome 1_2"/>
</dbReference>
<dbReference type="Gene3D" id="1.10.8.10">
    <property type="entry name" value="DNA helicase RuvA subunit, C-terminal domain"/>
    <property type="match status" value="1"/>
</dbReference>
<dbReference type="GO" id="GO:0005789">
    <property type="term" value="C:endoplasmic reticulum membrane"/>
    <property type="evidence" value="ECO:0007669"/>
    <property type="project" value="UniProtKB-SubCell"/>
</dbReference>
<dbReference type="FunFam" id="1.10.8.10:FF:000049">
    <property type="entry name" value="ancient ubiquitous protein 1 isoform X2"/>
    <property type="match status" value="1"/>
</dbReference>
<comment type="caution">
    <text evidence="13">The sequence shown here is derived from an EMBL/GenBank/DDBJ whole genome shotgun (WGS) entry which is preliminary data.</text>
</comment>
<dbReference type="InterPro" id="IPR003892">
    <property type="entry name" value="CUE"/>
</dbReference>
<accession>A0AAV7WH50</accession>
<feature type="region of interest" description="Disordered" evidence="10">
    <location>
        <begin position="356"/>
        <end position="379"/>
    </location>
</feature>
<gene>
    <name evidence="13" type="ORF">NDU88_007463</name>
</gene>
<dbReference type="Pfam" id="PF02845">
    <property type="entry name" value="CUE"/>
    <property type="match status" value="1"/>
</dbReference>
<name>A0AAV7WH50_PLEWA</name>
<dbReference type="InterPro" id="IPR048056">
    <property type="entry name" value="AUP1_CUE"/>
</dbReference>
<evidence type="ECO:0000256" key="10">
    <source>
        <dbReference type="SAM" id="MobiDB-lite"/>
    </source>
</evidence>
<feature type="domain" description="CUE" evidence="12">
    <location>
        <begin position="307"/>
        <end position="349"/>
    </location>
</feature>
<sequence>MEAPPVERLFHARRLPNDGFLLLLLLLYCPVGLCLLVLRVFIGVHVFLVSCALPDSLFRRFIVRVMCSLLGMLVRQNDPRLRDRSVKVYVCNHTTHFDHNMINLLFSCNTPMLNGVPGFLCWARGFMELGTAWSRAELLEHLKQYVSQEGSLPLLLFPEEVATNGRVGLLKFSSWPFSIQDDVQPVAVHVQRPFVAASLADSSFLAELLWTLFVPFTVYQVRWLPTMSKQDGESSEELAVRAQELLALELGIVSTHFTSADKAEYLKRLRHVQPEPSSAVHNRSMGARPRVPASMAGLGLFAQEDARLCGMAQQVREVLPDVPLDVIKRDLAKTSCVDTTIANLLEGTILFTAEDVTSGGSSQPPVSGTGTDVKRSSYTTANTPKKSLTFVVSKTIKRFVTGFETDEMLEAAA</sequence>
<evidence type="ECO:0000256" key="7">
    <source>
        <dbReference type="ARBA" id="ARBA00035685"/>
    </source>
</evidence>
<evidence type="ECO:0000313" key="14">
    <source>
        <dbReference type="Proteomes" id="UP001066276"/>
    </source>
</evidence>
<dbReference type="PANTHER" id="PTHR15486:SF96">
    <property type="entry name" value="LIPID DROPLET-REGULATING VLDL ASSEMBLY FACTOR AUP1"/>
    <property type="match status" value="1"/>
</dbReference>
<dbReference type="CDD" id="cd14420">
    <property type="entry name" value="CUE_AUP1"/>
    <property type="match status" value="1"/>
</dbReference>
<feature type="transmembrane region" description="Helical" evidence="11">
    <location>
        <begin position="20"/>
        <end position="42"/>
    </location>
</feature>
<dbReference type="GO" id="GO:0043130">
    <property type="term" value="F:ubiquitin binding"/>
    <property type="evidence" value="ECO:0007669"/>
    <property type="project" value="InterPro"/>
</dbReference>
<evidence type="ECO:0000256" key="2">
    <source>
        <dbReference type="ARBA" id="ARBA00004502"/>
    </source>
</evidence>
<dbReference type="EMBL" id="JANPWB010000002">
    <property type="protein sequence ID" value="KAJ1212127.1"/>
    <property type="molecule type" value="Genomic_DNA"/>
</dbReference>
<dbReference type="GO" id="GO:0036503">
    <property type="term" value="P:ERAD pathway"/>
    <property type="evidence" value="ECO:0007669"/>
    <property type="project" value="InterPro"/>
</dbReference>
<dbReference type="PROSITE" id="PS51140">
    <property type="entry name" value="CUE"/>
    <property type="match status" value="1"/>
</dbReference>
<evidence type="ECO:0000256" key="4">
    <source>
        <dbReference type="ARBA" id="ARBA00022824"/>
    </source>
</evidence>